<evidence type="ECO:0000256" key="1">
    <source>
        <dbReference type="SAM" id="Phobius"/>
    </source>
</evidence>
<feature type="transmembrane region" description="Helical" evidence="1">
    <location>
        <begin position="49"/>
        <end position="66"/>
    </location>
</feature>
<reference evidence="2 3" key="1">
    <citation type="submission" date="2016-11" db="EMBL/GenBank/DDBJ databases">
        <title>The macronuclear genome of Stentor coeruleus: a giant cell with tiny introns.</title>
        <authorList>
            <person name="Slabodnick M."/>
            <person name="Ruby J.G."/>
            <person name="Reiff S.B."/>
            <person name="Swart E.C."/>
            <person name="Gosai S."/>
            <person name="Prabakaran S."/>
            <person name="Witkowska E."/>
            <person name="Larue G.E."/>
            <person name="Fisher S."/>
            <person name="Freeman R.M."/>
            <person name="Gunawardena J."/>
            <person name="Chu W."/>
            <person name="Stover N.A."/>
            <person name="Gregory B.D."/>
            <person name="Nowacki M."/>
            <person name="Derisi J."/>
            <person name="Roy S.W."/>
            <person name="Marshall W.F."/>
            <person name="Sood P."/>
        </authorList>
    </citation>
    <scope>NUCLEOTIDE SEQUENCE [LARGE SCALE GENOMIC DNA]</scope>
    <source>
        <strain evidence="2">WM001</strain>
    </source>
</reference>
<proteinExistence type="predicted"/>
<evidence type="ECO:0000313" key="2">
    <source>
        <dbReference type="EMBL" id="OMJ68612.1"/>
    </source>
</evidence>
<dbReference type="Proteomes" id="UP000187209">
    <property type="component" value="Unassembled WGS sequence"/>
</dbReference>
<organism evidence="2 3">
    <name type="scientific">Stentor coeruleus</name>
    <dbReference type="NCBI Taxonomy" id="5963"/>
    <lineage>
        <taxon>Eukaryota</taxon>
        <taxon>Sar</taxon>
        <taxon>Alveolata</taxon>
        <taxon>Ciliophora</taxon>
        <taxon>Postciliodesmatophora</taxon>
        <taxon>Heterotrichea</taxon>
        <taxon>Heterotrichida</taxon>
        <taxon>Stentoridae</taxon>
        <taxon>Stentor</taxon>
    </lineage>
</organism>
<feature type="transmembrane region" description="Helical" evidence="1">
    <location>
        <begin position="133"/>
        <end position="151"/>
    </location>
</feature>
<feature type="transmembrane region" description="Helical" evidence="1">
    <location>
        <begin position="20"/>
        <end position="43"/>
    </location>
</feature>
<dbReference type="AlphaFoldDB" id="A0A1R2AVX5"/>
<gene>
    <name evidence="2" type="ORF">SteCoe_33894</name>
</gene>
<dbReference type="EMBL" id="MPUH01001304">
    <property type="protein sequence ID" value="OMJ68612.1"/>
    <property type="molecule type" value="Genomic_DNA"/>
</dbReference>
<evidence type="ECO:0000313" key="3">
    <source>
        <dbReference type="Proteomes" id="UP000187209"/>
    </source>
</evidence>
<comment type="caution">
    <text evidence="2">The sequence shown here is derived from an EMBL/GenBank/DDBJ whole genome shotgun (WGS) entry which is preliminary data.</text>
</comment>
<feature type="transmembrane region" description="Helical" evidence="1">
    <location>
        <begin position="78"/>
        <end position="101"/>
    </location>
</feature>
<keyword evidence="1" id="KW-1133">Transmembrane helix</keyword>
<keyword evidence="3" id="KW-1185">Reference proteome</keyword>
<keyword evidence="1" id="KW-0812">Transmembrane</keyword>
<keyword evidence="1" id="KW-0472">Membrane</keyword>
<protein>
    <recommendedName>
        <fullName evidence="4">Transmembrane protein</fullName>
    </recommendedName>
</protein>
<evidence type="ECO:0008006" key="4">
    <source>
        <dbReference type="Google" id="ProtNLM"/>
    </source>
</evidence>
<sequence length="157" mass="17980">MEDQAYVPLDESKNREDRVVNIGSLVLLSIGVVYSILFIHSFFTESIEIIYIILSVGHILVGQLGYKCKSDKSFYVPFASCLMLCLMFAFLFLLGFIFTVFSTAYKLIEECEGIQCNSDEEKLIPEFIKQSLLSMYLMGFSVYFLVVFLAHNKNMKD</sequence>
<accession>A0A1R2AVX5</accession>
<name>A0A1R2AVX5_9CILI</name>